<feature type="region of interest" description="Disordered" evidence="1">
    <location>
        <begin position="86"/>
        <end position="105"/>
    </location>
</feature>
<dbReference type="AlphaFoldDB" id="A0AAV7MUX9"/>
<feature type="region of interest" description="Disordered" evidence="1">
    <location>
        <begin position="1"/>
        <end position="66"/>
    </location>
</feature>
<protein>
    <submittedName>
        <fullName evidence="2">Uncharacterized protein</fullName>
    </submittedName>
</protein>
<reference evidence="2" key="1">
    <citation type="journal article" date="2022" name="bioRxiv">
        <title>Sequencing and chromosome-scale assembly of the giantPleurodeles waltlgenome.</title>
        <authorList>
            <person name="Brown T."/>
            <person name="Elewa A."/>
            <person name="Iarovenko S."/>
            <person name="Subramanian E."/>
            <person name="Araus A.J."/>
            <person name="Petzold A."/>
            <person name="Susuki M."/>
            <person name="Suzuki K.-i.T."/>
            <person name="Hayashi T."/>
            <person name="Toyoda A."/>
            <person name="Oliveira C."/>
            <person name="Osipova E."/>
            <person name="Leigh N.D."/>
            <person name="Simon A."/>
            <person name="Yun M.H."/>
        </authorList>
    </citation>
    <scope>NUCLEOTIDE SEQUENCE</scope>
    <source>
        <strain evidence="2">20211129_DDA</strain>
        <tissue evidence="2">Liver</tissue>
    </source>
</reference>
<feature type="compositionally biased region" description="Basic and acidic residues" evidence="1">
    <location>
        <begin position="12"/>
        <end position="21"/>
    </location>
</feature>
<gene>
    <name evidence="2" type="ORF">NDU88_002182</name>
</gene>
<proteinExistence type="predicted"/>
<organism evidence="2 3">
    <name type="scientific">Pleurodeles waltl</name>
    <name type="common">Iberian ribbed newt</name>
    <dbReference type="NCBI Taxonomy" id="8319"/>
    <lineage>
        <taxon>Eukaryota</taxon>
        <taxon>Metazoa</taxon>
        <taxon>Chordata</taxon>
        <taxon>Craniata</taxon>
        <taxon>Vertebrata</taxon>
        <taxon>Euteleostomi</taxon>
        <taxon>Amphibia</taxon>
        <taxon>Batrachia</taxon>
        <taxon>Caudata</taxon>
        <taxon>Salamandroidea</taxon>
        <taxon>Salamandridae</taxon>
        <taxon>Pleurodelinae</taxon>
        <taxon>Pleurodeles</taxon>
    </lineage>
</organism>
<comment type="caution">
    <text evidence="2">The sequence shown here is derived from an EMBL/GenBank/DDBJ whole genome shotgun (WGS) entry which is preliminary data.</text>
</comment>
<accession>A0AAV7MUX9</accession>
<evidence type="ECO:0000313" key="3">
    <source>
        <dbReference type="Proteomes" id="UP001066276"/>
    </source>
</evidence>
<dbReference type="EMBL" id="JANPWB010000013">
    <property type="protein sequence ID" value="KAJ1104773.1"/>
    <property type="molecule type" value="Genomic_DNA"/>
</dbReference>
<name>A0AAV7MUX9_PLEWA</name>
<keyword evidence="3" id="KW-1185">Reference proteome</keyword>
<dbReference type="Proteomes" id="UP001066276">
    <property type="component" value="Chromosome 9"/>
</dbReference>
<feature type="compositionally biased region" description="Basic residues" evidence="1">
    <location>
        <begin position="38"/>
        <end position="55"/>
    </location>
</feature>
<sequence>MPEPGPGAFRTARGDPVRGGRVDSTAPPLAGGTDLGARPRRLPRHPQRPCSRRPRQQASPKPWARQDAAGLADILILPLWSRSASASRSMPMPVSQGSPESRSPWKHLGWPFRSVMIHYCAYDD</sequence>
<evidence type="ECO:0000313" key="2">
    <source>
        <dbReference type="EMBL" id="KAJ1104773.1"/>
    </source>
</evidence>
<evidence type="ECO:0000256" key="1">
    <source>
        <dbReference type="SAM" id="MobiDB-lite"/>
    </source>
</evidence>